<evidence type="ECO:0000313" key="2">
    <source>
        <dbReference type="Proteomes" id="UP000738431"/>
    </source>
</evidence>
<sequence length="287" mass="31516">MFSRFSAHPSSPSATTSARLSRCFATTADGRIPLTLDWPRHFQRLGEEPRLALQTRHARARLISLGPFPVGDTISGDFQRPDCRLRFHYHNWSNVWAQLSPCDCCGSPGRIDFINTHGAEFMQVCAAPDAPAIAWALLLGTLAERTPAELPELPAAPFSSYELPRLPRRAWALEASPAAISEFLQQLGADPQPVTVCLHTGDVFHHRVFVPAAVSCDPHLLQAGDRRTTVQLAHHNALHPHLEASTRGLWLHLADATGSILLSLGPGDAEGPARAAWDHTLHQRFNL</sequence>
<proteinExistence type="predicted"/>
<dbReference type="Proteomes" id="UP000738431">
    <property type="component" value="Chromosome"/>
</dbReference>
<dbReference type="RefSeq" id="WP_221030730.1">
    <property type="nucleotide sequence ID" value="NZ_CP139781.1"/>
</dbReference>
<dbReference type="EMBL" id="CP139781">
    <property type="protein sequence ID" value="WRQ86895.1"/>
    <property type="molecule type" value="Genomic_DNA"/>
</dbReference>
<protein>
    <recommendedName>
        <fullName evidence="3">Haemin-degrading HemS/ChuX domain-containing protein</fullName>
    </recommendedName>
</protein>
<evidence type="ECO:0000313" key="1">
    <source>
        <dbReference type="EMBL" id="WRQ86895.1"/>
    </source>
</evidence>
<name>A0ABZ1C9A4_9BACT</name>
<reference evidence="1 2" key="1">
    <citation type="submission" date="2021-08" db="EMBL/GenBank/DDBJ databases">
        <authorList>
            <person name="Zhang D."/>
            <person name="Zhang A."/>
            <person name="Wang L."/>
        </authorList>
    </citation>
    <scope>NUCLEOTIDE SEQUENCE [LARGE SCALE GENOMIC DNA]</scope>
    <source>
        <strain evidence="1 2">WL0086</strain>
    </source>
</reference>
<evidence type="ECO:0008006" key="3">
    <source>
        <dbReference type="Google" id="ProtNLM"/>
    </source>
</evidence>
<reference evidence="1 2" key="2">
    <citation type="submission" date="2023-12" db="EMBL/GenBank/DDBJ databases">
        <title>Description of an unclassified Opitutus bacterium of Verrucomicrobiota.</title>
        <authorList>
            <person name="Zhang D.-F."/>
        </authorList>
    </citation>
    <scope>NUCLEOTIDE SEQUENCE [LARGE SCALE GENOMIC DNA]</scope>
    <source>
        <strain evidence="1 2">WL0086</strain>
    </source>
</reference>
<keyword evidence="2" id="KW-1185">Reference proteome</keyword>
<organism evidence="1 2">
    <name type="scientific">Actomonas aquatica</name>
    <dbReference type="NCBI Taxonomy" id="2866162"/>
    <lineage>
        <taxon>Bacteria</taxon>
        <taxon>Pseudomonadati</taxon>
        <taxon>Verrucomicrobiota</taxon>
        <taxon>Opitutia</taxon>
        <taxon>Opitutales</taxon>
        <taxon>Opitutaceae</taxon>
        <taxon>Actomonas</taxon>
    </lineage>
</organism>
<accession>A0ABZ1C9A4</accession>
<dbReference type="SUPFAM" id="SSF144064">
    <property type="entry name" value="Heme iron utilization protein-like"/>
    <property type="match status" value="1"/>
</dbReference>
<gene>
    <name evidence="1" type="ORF">K1X11_018945</name>
</gene>